<feature type="domain" description="Impact N-terminal" evidence="2">
    <location>
        <begin position="33"/>
        <end position="137"/>
    </location>
</feature>
<dbReference type="PANTHER" id="PTHR16301:SF25">
    <property type="entry name" value="PROTEIN IMPACT"/>
    <property type="match status" value="1"/>
</dbReference>
<dbReference type="GO" id="GO:0005737">
    <property type="term" value="C:cytoplasm"/>
    <property type="evidence" value="ECO:0007669"/>
    <property type="project" value="TreeGrafter"/>
</dbReference>
<dbReference type="SUPFAM" id="SSF54211">
    <property type="entry name" value="Ribosomal protein S5 domain 2-like"/>
    <property type="match status" value="1"/>
</dbReference>
<accession>A0AAW2ZKT1</accession>
<organism evidence="3 4">
    <name type="scientific">Acrasis kona</name>
    <dbReference type="NCBI Taxonomy" id="1008807"/>
    <lineage>
        <taxon>Eukaryota</taxon>
        <taxon>Discoba</taxon>
        <taxon>Heterolobosea</taxon>
        <taxon>Tetramitia</taxon>
        <taxon>Eutetramitia</taxon>
        <taxon>Acrasidae</taxon>
        <taxon>Acrasis</taxon>
    </lineage>
</organism>
<dbReference type="Gene3D" id="3.30.230.30">
    <property type="entry name" value="Impact, N-terminal domain"/>
    <property type="match status" value="1"/>
</dbReference>
<dbReference type="InterPro" id="IPR001498">
    <property type="entry name" value="Impact_N"/>
</dbReference>
<proteinExistence type="inferred from homology"/>
<comment type="similarity">
    <text evidence="1">Belongs to the IMPACT family.</text>
</comment>
<dbReference type="EMBL" id="JAOPGA020001616">
    <property type="protein sequence ID" value="KAL0489912.1"/>
    <property type="molecule type" value="Genomic_DNA"/>
</dbReference>
<dbReference type="Pfam" id="PF01205">
    <property type="entry name" value="Impact_N"/>
    <property type="match status" value="1"/>
</dbReference>
<dbReference type="Proteomes" id="UP001431209">
    <property type="component" value="Unassembled WGS sequence"/>
</dbReference>
<dbReference type="AlphaFoldDB" id="A0AAW2ZKT1"/>
<dbReference type="InterPro" id="IPR020568">
    <property type="entry name" value="Ribosomal_Su5_D2-typ_SF"/>
</dbReference>
<evidence type="ECO:0000259" key="2">
    <source>
        <dbReference type="Pfam" id="PF01205"/>
    </source>
</evidence>
<name>A0AAW2ZKT1_9EUKA</name>
<dbReference type="GO" id="GO:0006446">
    <property type="term" value="P:regulation of translational initiation"/>
    <property type="evidence" value="ECO:0007669"/>
    <property type="project" value="TreeGrafter"/>
</dbReference>
<evidence type="ECO:0000313" key="3">
    <source>
        <dbReference type="EMBL" id="KAL0489912.1"/>
    </source>
</evidence>
<keyword evidence="4" id="KW-1185">Reference proteome</keyword>
<protein>
    <recommendedName>
        <fullName evidence="2">Impact N-terminal domain-containing protein</fullName>
    </recommendedName>
</protein>
<evidence type="ECO:0000313" key="4">
    <source>
        <dbReference type="Proteomes" id="UP001431209"/>
    </source>
</evidence>
<reference evidence="3 4" key="1">
    <citation type="submission" date="2024-03" db="EMBL/GenBank/DDBJ databases">
        <title>The Acrasis kona genome and developmental transcriptomes reveal deep origins of eukaryotic multicellular pathways.</title>
        <authorList>
            <person name="Sheikh S."/>
            <person name="Fu C.-J."/>
            <person name="Brown M.W."/>
            <person name="Baldauf S.L."/>
        </authorList>
    </citation>
    <scope>NUCLEOTIDE SEQUENCE [LARGE SCALE GENOMIC DNA]</scope>
    <source>
        <strain evidence="3 4">ATCC MYA-3509</strain>
    </source>
</reference>
<dbReference type="GO" id="GO:0140469">
    <property type="term" value="P:GCN2-mediated signaling"/>
    <property type="evidence" value="ECO:0007669"/>
    <property type="project" value="TreeGrafter"/>
</dbReference>
<dbReference type="PANTHER" id="PTHR16301">
    <property type="entry name" value="IMPACT-RELATED"/>
    <property type="match status" value="1"/>
</dbReference>
<dbReference type="InterPro" id="IPR023582">
    <property type="entry name" value="Impact"/>
</dbReference>
<gene>
    <name evidence="3" type="ORF">AKO1_005443</name>
</gene>
<sequence>MIRPFFTKRIVACTTFIHKNIHITSGEPKTVLKSKFIAHCAKINSREEYGQMISELKNDKKIATATHNISAYRIQIGDELIEQKDDDGENGASDQLLQMLQRFNLTNICVVVTRWYGGINLGANRFRAIRDVAYKVLQPLIKQPENSQKSKK</sequence>
<dbReference type="InterPro" id="IPR036956">
    <property type="entry name" value="Impact_N_sf"/>
</dbReference>
<evidence type="ECO:0000256" key="1">
    <source>
        <dbReference type="ARBA" id="ARBA00007665"/>
    </source>
</evidence>
<comment type="caution">
    <text evidence="3">The sequence shown here is derived from an EMBL/GenBank/DDBJ whole genome shotgun (WGS) entry which is preliminary data.</text>
</comment>